<organism evidence="5 6">
    <name type="scientific">Streptomyces ferrugineus</name>
    <dbReference type="NCBI Taxonomy" id="1413221"/>
    <lineage>
        <taxon>Bacteria</taxon>
        <taxon>Bacillati</taxon>
        <taxon>Actinomycetota</taxon>
        <taxon>Actinomycetes</taxon>
        <taxon>Kitasatosporales</taxon>
        <taxon>Streptomycetaceae</taxon>
        <taxon>Streptomyces</taxon>
    </lineage>
</organism>
<dbReference type="InterPro" id="IPR017080">
    <property type="entry name" value="UCP036990_CBS_BON"/>
</dbReference>
<gene>
    <name evidence="5" type="ORF">IM697_28295</name>
</gene>
<keyword evidence="6" id="KW-1185">Reference proteome</keyword>
<dbReference type="PROSITE" id="PS51371">
    <property type="entry name" value="CBS"/>
    <property type="match status" value="2"/>
</dbReference>
<dbReference type="Proteomes" id="UP000594205">
    <property type="component" value="Chromosome"/>
</dbReference>
<dbReference type="KEGG" id="sfeu:IM697_28295"/>
<dbReference type="InterPro" id="IPR007055">
    <property type="entry name" value="BON_dom"/>
</dbReference>
<keyword evidence="1 2" id="KW-0129">CBS domain</keyword>
<evidence type="ECO:0000259" key="3">
    <source>
        <dbReference type="PROSITE" id="PS50914"/>
    </source>
</evidence>
<dbReference type="EMBL" id="CP063373">
    <property type="protein sequence ID" value="QOV34055.1"/>
    <property type="molecule type" value="Genomic_DNA"/>
</dbReference>
<dbReference type="InterPro" id="IPR000644">
    <property type="entry name" value="CBS_dom"/>
</dbReference>
<reference evidence="5 6" key="1">
    <citation type="submission" date="2020-10" db="EMBL/GenBank/DDBJ databases">
        <title>Streptomyces ferrugineus complate genome analysis.</title>
        <authorList>
            <person name="Anwar N."/>
        </authorList>
    </citation>
    <scope>NUCLEOTIDE SEQUENCE [LARGE SCALE GENOMIC DNA]</scope>
    <source>
        <strain evidence="5 6">CCTCC AA2014009</strain>
    </source>
</reference>
<dbReference type="AlphaFoldDB" id="A0A7M2SE64"/>
<dbReference type="InterPro" id="IPR046342">
    <property type="entry name" value="CBS_dom_sf"/>
</dbReference>
<evidence type="ECO:0000313" key="6">
    <source>
        <dbReference type="Proteomes" id="UP000594205"/>
    </source>
</evidence>
<dbReference type="PIRSF" id="PIRSF036990">
    <property type="entry name" value="UCP036990_CBS_BON"/>
    <property type="match status" value="1"/>
</dbReference>
<accession>A0A7M2SE64</accession>
<dbReference type="SMART" id="SM00116">
    <property type="entry name" value="CBS"/>
    <property type="match status" value="2"/>
</dbReference>
<dbReference type="Gene3D" id="3.10.580.10">
    <property type="entry name" value="CBS-domain"/>
    <property type="match status" value="1"/>
</dbReference>
<dbReference type="Gene3D" id="3.30.1340.30">
    <property type="match status" value="1"/>
</dbReference>
<dbReference type="CDD" id="cd04586">
    <property type="entry name" value="CBS_pair_BON_assoc"/>
    <property type="match status" value="1"/>
</dbReference>
<dbReference type="PANTHER" id="PTHR43080:SF29">
    <property type="entry name" value="OS02G0818000 PROTEIN"/>
    <property type="match status" value="1"/>
</dbReference>
<dbReference type="PROSITE" id="PS50914">
    <property type="entry name" value="BON"/>
    <property type="match status" value="1"/>
</dbReference>
<name>A0A7M2SE64_9ACTN</name>
<feature type="domain" description="CBS" evidence="4">
    <location>
        <begin position="98"/>
        <end position="154"/>
    </location>
</feature>
<sequence length="243" mass="27481">MKTRIVGEVMTSEVIQARREMSYKEVARLLHGHRISGVPVVDHDDKVLGVISETDLIRRQAAQAGRGTARRRFRIPALRRSARAAAAKARATTAEELMSTPAITVHPEQRVADAARVMERHRVERLPVVDEEDRLIGIATRRDLLRVFLRTDDEIRREVIDEVLTRAMSLPPHTVFVSVDDGMVKLEGRLEHRGDIPLVLQRTWRIDGVVGVVNSLTFRVDDSSSSLRRHQPLPHREQRGLGA</sequence>
<dbReference type="RefSeq" id="WP_194038929.1">
    <property type="nucleotide sequence ID" value="NZ_CP063373.1"/>
</dbReference>
<dbReference type="Pfam" id="PF04972">
    <property type="entry name" value="BON"/>
    <property type="match status" value="1"/>
</dbReference>
<dbReference type="PANTHER" id="PTHR43080">
    <property type="entry name" value="CBS DOMAIN-CONTAINING PROTEIN CBSX3, MITOCHONDRIAL"/>
    <property type="match status" value="1"/>
</dbReference>
<protein>
    <submittedName>
        <fullName evidence="5">CBS domain-containing protein</fullName>
    </submittedName>
</protein>
<dbReference type="SUPFAM" id="SSF54631">
    <property type="entry name" value="CBS-domain pair"/>
    <property type="match status" value="1"/>
</dbReference>
<dbReference type="Pfam" id="PF00571">
    <property type="entry name" value="CBS"/>
    <property type="match status" value="2"/>
</dbReference>
<evidence type="ECO:0000259" key="4">
    <source>
        <dbReference type="PROSITE" id="PS51371"/>
    </source>
</evidence>
<feature type="domain" description="CBS" evidence="4">
    <location>
        <begin position="10"/>
        <end position="68"/>
    </location>
</feature>
<feature type="domain" description="BON" evidence="3">
    <location>
        <begin position="152"/>
        <end position="220"/>
    </location>
</feature>
<dbReference type="InterPro" id="IPR051257">
    <property type="entry name" value="Diverse_CBS-Domain"/>
</dbReference>
<evidence type="ECO:0000256" key="1">
    <source>
        <dbReference type="ARBA" id="ARBA00023122"/>
    </source>
</evidence>
<evidence type="ECO:0000256" key="2">
    <source>
        <dbReference type="PROSITE-ProRule" id="PRU00703"/>
    </source>
</evidence>
<evidence type="ECO:0000313" key="5">
    <source>
        <dbReference type="EMBL" id="QOV34055.1"/>
    </source>
</evidence>
<proteinExistence type="predicted"/>